<reference evidence="1" key="1">
    <citation type="journal article" date="2019" name="bioRxiv">
        <title>The Genome of the Zebra Mussel, Dreissena polymorpha: A Resource for Invasive Species Research.</title>
        <authorList>
            <person name="McCartney M.A."/>
            <person name="Auch B."/>
            <person name="Kono T."/>
            <person name="Mallez S."/>
            <person name="Zhang Y."/>
            <person name="Obille A."/>
            <person name="Becker A."/>
            <person name="Abrahante J.E."/>
            <person name="Garbe J."/>
            <person name="Badalamenti J.P."/>
            <person name="Herman A."/>
            <person name="Mangelson H."/>
            <person name="Liachko I."/>
            <person name="Sullivan S."/>
            <person name="Sone E.D."/>
            <person name="Koren S."/>
            <person name="Silverstein K.A.T."/>
            <person name="Beckman K.B."/>
            <person name="Gohl D.M."/>
        </authorList>
    </citation>
    <scope>NUCLEOTIDE SEQUENCE</scope>
    <source>
        <strain evidence="1">Duluth1</strain>
        <tissue evidence="1">Whole animal</tissue>
    </source>
</reference>
<dbReference type="AlphaFoldDB" id="A0A9D4I344"/>
<proteinExistence type="predicted"/>
<keyword evidence="2" id="KW-1185">Reference proteome</keyword>
<gene>
    <name evidence="1" type="ORF">DPMN_180817</name>
</gene>
<accession>A0A9D4I344</accession>
<organism evidence="1 2">
    <name type="scientific">Dreissena polymorpha</name>
    <name type="common">Zebra mussel</name>
    <name type="synonym">Mytilus polymorpha</name>
    <dbReference type="NCBI Taxonomy" id="45954"/>
    <lineage>
        <taxon>Eukaryota</taxon>
        <taxon>Metazoa</taxon>
        <taxon>Spiralia</taxon>
        <taxon>Lophotrochozoa</taxon>
        <taxon>Mollusca</taxon>
        <taxon>Bivalvia</taxon>
        <taxon>Autobranchia</taxon>
        <taxon>Heteroconchia</taxon>
        <taxon>Euheterodonta</taxon>
        <taxon>Imparidentia</taxon>
        <taxon>Neoheterodontei</taxon>
        <taxon>Myida</taxon>
        <taxon>Dreissenoidea</taxon>
        <taxon>Dreissenidae</taxon>
        <taxon>Dreissena</taxon>
    </lineage>
</organism>
<name>A0A9D4I344_DREPO</name>
<protein>
    <submittedName>
        <fullName evidence="1">Uncharacterized protein</fullName>
    </submittedName>
</protein>
<dbReference type="EMBL" id="JAIWYP010000010">
    <property type="protein sequence ID" value="KAH3746410.1"/>
    <property type="molecule type" value="Genomic_DNA"/>
</dbReference>
<comment type="caution">
    <text evidence="1">The sequence shown here is derived from an EMBL/GenBank/DDBJ whole genome shotgun (WGS) entry which is preliminary data.</text>
</comment>
<reference evidence="1" key="2">
    <citation type="submission" date="2020-11" db="EMBL/GenBank/DDBJ databases">
        <authorList>
            <person name="McCartney M.A."/>
            <person name="Auch B."/>
            <person name="Kono T."/>
            <person name="Mallez S."/>
            <person name="Becker A."/>
            <person name="Gohl D.M."/>
            <person name="Silverstein K.A.T."/>
            <person name="Koren S."/>
            <person name="Bechman K.B."/>
            <person name="Herman A."/>
            <person name="Abrahante J.E."/>
            <person name="Garbe J."/>
        </authorList>
    </citation>
    <scope>NUCLEOTIDE SEQUENCE</scope>
    <source>
        <strain evidence="1">Duluth1</strain>
        <tissue evidence="1">Whole animal</tissue>
    </source>
</reference>
<sequence>MGGKVINVEDNEAAERADRKAFQKAAGGLYTSGFEKSELERLAHEHHFVLSTGQGRGHHLLGGGQCDVSYEPSARRFLTKHRGAVASSLRDSAASIIEKRRCCLNKHRDGRCCRSKCRDAAVAVKSSDAAAAVRSRDAAAASSFCRIKYKLLPQSLSRRDAAVAVSRRCCSSKSIDAAAAVSLA</sequence>
<evidence type="ECO:0000313" key="1">
    <source>
        <dbReference type="EMBL" id="KAH3746410.1"/>
    </source>
</evidence>
<evidence type="ECO:0000313" key="2">
    <source>
        <dbReference type="Proteomes" id="UP000828390"/>
    </source>
</evidence>
<dbReference type="Proteomes" id="UP000828390">
    <property type="component" value="Unassembled WGS sequence"/>
</dbReference>